<dbReference type="Pfam" id="PF13205">
    <property type="entry name" value="Big_5"/>
    <property type="match status" value="2"/>
</dbReference>
<dbReference type="InterPro" id="IPR014755">
    <property type="entry name" value="Cu-Rt/internalin_Ig-like"/>
</dbReference>
<evidence type="ECO:0000313" key="4">
    <source>
        <dbReference type="Proteomes" id="UP001172082"/>
    </source>
</evidence>
<accession>A0ABT8KMR7</accession>
<feature type="domain" description="Spondin" evidence="2">
    <location>
        <begin position="233"/>
        <end position="420"/>
    </location>
</feature>
<sequence>MKQVILNPFFILIIISIFSACREEDSTEMQHLEVVSVFPPESAMNVSLNVLVLVTFDDSIKAETINAASFKLINEQNEIVPAQISYDPNNRTAKLDPLLLLEVASQYTVSLDSTIMDHDDRHLSNTQWHFTTAGSSLEVLNVFPGENAPDVSLDVHPYVTFNNAVNPGTLNSNNVKLLNDQDEVVEAIASYVEDSLTLILEPLVPLKPNRSYTVSLDSTILDLSFAPLRNKRWSFTTINSDPARYQAAFNASWSSSTHPTEFPSNPHFSGLIGMTHNHSIKLFESGQRASLGIKNMAELGSKANLTTEIQQFIDDGTAQFIISGGGISPSPGTVQVEFDIDIVHPLVSITSMLAPSPDWFVAVSNLDLYENNEWVDEITIPVNIYDAGTDSGTTFQSPNQPTDPVENIVMITTTPLGENGSVSTLGTITFSRID</sequence>
<dbReference type="Pfam" id="PF06468">
    <property type="entry name" value="Spond_N"/>
    <property type="match status" value="1"/>
</dbReference>
<dbReference type="EMBL" id="JAUJEA010000003">
    <property type="protein sequence ID" value="MDN5202024.1"/>
    <property type="molecule type" value="Genomic_DNA"/>
</dbReference>
<dbReference type="RefSeq" id="WP_346752048.1">
    <property type="nucleotide sequence ID" value="NZ_JAUJEA010000003.1"/>
</dbReference>
<keyword evidence="1" id="KW-0732">Signal</keyword>
<dbReference type="Gene3D" id="2.60.40.2130">
    <property type="entry name" value="F-spondin domain"/>
    <property type="match status" value="1"/>
</dbReference>
<dbReference type="NCBIfam" id="NF038123">
    <property type="entry name" value="NF038123_dom"/>
    <property type="match status" value="1"/>
</dbReference>
<dbReference type="PANTHER" id="PTHR11311">
    <property type="entry name" value="SPONDIN"/>
    <property type="match status" value="1"/>
</dbReference>
<evidence type="ECO:0000259" key="2">
    <source>
        <dbReference type="PROSITE" id="PS51020"/>
    </source>
</evidence>
<reference evidence="3" key="1">
    <citation type="submission" date="2023-06" db="EMBL/GenBank/DDBJ databases">
        <title>Genomic of Parafulvivirga corallium.</title>
        <authorList>
            <person name="Wang G."/>
        </authorList>
    </citation>
    <scope>NUCLEOTIDE SEQUENCE</scope>
    <source>
        <strain evidence="3">BMA10</strain>
    </source>
</reference>
<gene>
    <name evidence="3" type="ORF">QQ008_11640</name>
</gene>
<dbReference type="InterPro" id="IPR051418">
    <property type="entry name" value="Spondin/Thrombospondin_T1"/>
</dbReference>
<keyword evidence="4" id="KW-1185">Reference proteome</keyword>
<comment type="caution">
    <text evidence="3">The sequence shown here is derived from an EMBL/GenBank/DDBJ whole genome shotgun (WGS) entry which is preliminary data.</text>
</comment>
<evidence type="ECO:0000256" key="1">
    <source>
        <dbReference type="ARBA" id="ARBA00022729"/>
    </source>
</evidence>
<dbReference type="PROSITE" id="PS51020">
    <property type="entry name" value="SPONDIN"/>
    <property type="match status" value="1"/>
</dbReference>
<evidence type="ECO:0000313" key="3">
    <source>
        <dbReference type="EMBL" id="MDN5202024.1"/>
    </source>
</evidence>
<dbReference type="Gene3D" id="2.60.40.1220">
    <property type="match status" value="2"/>
</dbReference>
<name>A0ABT8KMR7_9BACT</name>
<dbReference type="InterPro" id="IPR038678">
    <property type="entry name" value="Spondin_N_sf"/>
</dbReference>
<dbReference type="PROSITE" id="PS51257">
    <property type="entry name" value="PROKAR_LIPOPROTEIN"/>
    <property type="match status" value="1"/>
</dbReference>
<dbReference type="InterPro" id="IPR032812">
    <property type="entry name" value="SbsA_Ig"/>
</dbReference>
<dbReference type="Proteomes" id="UP001172082">
    <property type="component" value="Unassembled WGS sequence"/>
</dbReference>
<dbReference type="PANTHER" id="PTHR11311:SF15">
    <property type="entry name" value="SPONDIN-2"/>
    <property type="match status" value="1"/>
</dbReference>
<organism evidence="3 4">
    <name type="scientific">Splendidivirga corallicola</name>
    <dbReference type="NCBI Taxonomy" id="3051826"/>
    <lineage>
        <taxon>Bacteria</taxon>
        <taxon>Pseudomonadati</taxon>
        <taxon>Bacteroidota</taxon>
        <taxon>Cytophagia</taxon>
        <taxon>Cytophagales</taxon>
        <taxon>Splendidivirgaceae</taxon>
        <taxon>Splendidivirga</taxon>
    </lineage>
</organism>
<proteinExistence type="predicted"/>
<protein>
    <submittedName>
        <fullName evidence="3">Spondin domain-containing protein</fullName>
    </submittedName>
</protein>
<dbReference type="InterPro" id="IPR009465">
    <property type="entry name" value="Spondin_N"/>
</dbReference>